<evidence type="ECO:0000313" key="7">
    <source>
        <dbReference type="RefSeq" id="XP_033788978.1"/>
    </source>
</evidence>
<dbReference type="Pfam" id="PF12796">
    <property type="entry name" value="Ank_2"/>
    <property type="match status" value="1"/>
</dbReference>
<dbReference type="Proteomes" id="UP000515159">
    <property type="component" value="Chromosome 1"/>
</dbReference>
<feature type="compositionally biased region" description="Basic and acidic residues" evidence="5">
    <location>
        <begin position="653"/>
        <end position="670"/>
    </location>
</feature>
<feature type="repeat" description="ANK" evidence="3">
    <location>
        <begin position="156"/>
        <end position="188"/>
    </location>
</feature>
<dbReference type="PROSITE" id="PS50297">
    <property type="entry name" value="ANK_REP_REGION"/>
    <property type="match status" value="4"/>
</dbReference>
<dbReference type="KEGG" id="gsh:117355085"/>
<dbReference type="InParanoid" id="A0A6P8QNC7"/>
<feature type="repeat" description="ANK" evidence="3">
    <location>
        <begin position="222"/>
        <end position="254"/>
    </location>
</feature>
<dbReference type="FunCoup" id="A0A6P8QNC7">
    <property type="interactions" value="2110"/>
</dbReference>
<evidence type="ECO:0000256" key="5">
    <source>
        <dbReference type="SAM" id="MobiDB-lite"/>
    </source>
</evidence>
<dbReference type="InterPro" id="IPR036770">
    <property type="entry name" value="Ankyrin_rpt-contain_sf"/>
</dbReference>
<sequence>MYTQRRRQEQPRELRQGRTFYEVCNKSLVTFGNLNRLKMKSLKAKFRKSDTNEWNKNDERLLQAVEHGDSEKVASLLAKKGVGATKQDSEGKTAFHVAAMKGSMECLRIMLTHGVDVMAQDGMGHSALHLSAKNSHLDYAKKLLQSKCPAESTDSSGKTALHYAAASGCLQVVQLLCEHKCPVNIKDLDGNSSLLIAVQSGHIEVCRYLLTHGADINSRDKNGRTAIMLACETGSLSLVELLIKKGADLKLVDALGHSVLHYSKLSENAEIYNLLLSKISQDTGTKTPTKPKQHDQVSKLSSERSGTPKKRKAPPPPPFSPSQLSDLSSPQSTTSTPVSGKGEKLFFEQAHTEENSCFRQNIKDRLSDYTGANSLLDMSCEAEQEGVLSTLQAKIDALMLQNRELQNKLQEKESKERRMNFSTDSFHSTHSELNQSVEKHTEVKTQETKLPLDISTMTEFQDETPSDREVSIQQLQETLRDLQMKLDHSETEKKHLIARLQSGNLGTAYLNSGEISENGSNLNQKLQEMQNKYEETTKDVSSLQKQMTLGHNAPENVDNNLNVHEPQVSYEEIKALKEEYETVLVECEKDKEKLKELKLKLEGMEKSMTTMVSEEKQEEMRKSYCSIIEDINQEKALLIEKYKESQEEVKRLQDKLKQEKQPESHDETGEVKQMTKTIDELSRQVTELSILYNEAKIELEQKKRREALQDVSSGYIRNDEHEKLMQEVTELKIKAETALADTASQNEKALNEVAQLKQELETEKQNSMLVSEQLQTITVLNKRVDDLDEEKNELKAHVISKESEIENLQERLLQEKAEVHETMVPKESYEKLKLSLEEEINVLSSSLKEMKEENEKVCSDRVHIKKEILHLKEEREAAQALLKSKEQEVCELKLQYNQAQENLAELKSCCESTSKLKEDKDKNINELTKEVCKLKEALNSLSQLSFSTSTPKRQSQQLEAVQQQVKQLQSQLVESRKQHQEIVSVYRTHLLYAVQGQMDEDVQRVLKQILTMCKSQSPKK</sequence>
<keyword evidence="3" id="KW-0040">ANK repeat</keyword>
<dbReference type="PANTHER" id="PTHR24129:SF0">
    <property type="entry name" value="ANKYCORBIN"/>
    <property type="match status" value="1"/>
</dbReference>
<dbReference type="SMART" id="SM00248">
    <property type="entry name" value="ANK"/>
    <property type="match status" value="6"/>
</dbReference>
<organism evidence="6 7">
    <name type="scientific">Geotrypetes seraphini</name>
    <name type="common">Gaboon caecilian</name>
    <name type="synonym">Caecilia seraphini</name>
    <dbReference type="NCBI Taxonomy" id="260995"/>
    <lineage>
        <taxon>Eukaryota</taxon>
        <taxon>Metazoa</taxon>
        <taxon>Chordata</taxon>
        <taxon>Craniata</taxon>
        <taxon>Vertebrata</taxon>
        <taxon>Euteleostomi</taxon>
        <taxon>Amphibia</taxon>
        <taxon>Gymnophiona</taxon>
        <taxon>Geotrypetes</taxon>
    </lineage>
</organism>
<dbReference type="RefSeq" id="XP_033788978.1">
    <property type="nucleotide sequence ID" value="XM_033933087.1"/>
</dbReference>
<feature type="region of interest" description="Disordered" evidence="5">
    <location>
        <begin position="282"/>
        <end position="340"/>
    </location>
</feature>
<feature type="repeat" description="ANK" evidence="3">
    <location>
        <begin position="123"/>
        <end position="155"/>
    </location>
</feature>
<feature type="compositionally biased region" description="Polar residues" evidence="5">
    <location>
        <begin position="420"/>
        <end position="430"/>
    </location>
</feature>
<dbReference type="CTD" id="26064"/>
<keyword evidence="6" id="KW-1185">Reference proteome</keyword>
<feature type="compositionally biased region" description="Basic and acidic residues" evidence="5">
    <location>
        <begin position="410"/>
        <end position="419"/>
    </location>
</feature>
<reference evidence="7" key="1">
    <citation type="submission" date="2025-08" db="UniProtKB">
        <authorList>
            <consortium name="RefSeq"/>
        </authorList>
    </citation>
    <scope>IDENTIFICATION</scope>
</reference>
<keyword evidence="1" id="KW-0677">Repeat</keyword>
<dbReference type="GeneID" id="117355085"/>
<dbReference type="GO" id="GO:0003779">
    <property type="term" value="F:actin binding"/>
    <property type="evidence" value="ECO:0007669"/>
    <property type="project" value="InterPro"/>
</dbReference>
<dbReference type="PANTHER" id="PTHR24129">
    <property type="entry name" value="ANKYCORBIN"/>
    <property type="match status" value="1"/>
</dbReference>
<dbReference type="PROSITE" id="PS50088">
    <property type="entry name" value="ANK_REPEAT"/>
    <property type="match status" value="5"/>
</dbReference>
<feature type="repeat" description="ANK" evidence="3">
    <location>
        <begin position="189"/>
        <end position="221"/>
    </location>
</feature>
<proteinExistence type="predicted"/>
<feature type="coiled-coil region" evidence="4">
    <location>
        <begin position="472"/>
        <end position="546"/>
    </location>
</feature>
<dbReference type="InterPro" id="IPR002110">
    <property type="entry name" value="Ankyrin_rpt"/>
</dbReference>
<evidence type="ECO:0000256" key="2">
    <source>
        <dbReference type="ARBA" id="ARBA00023054"/>
    </source>
</evidence>
<dbReference type="SUPFAM" id="SSF48403">
    <property type="entry name" value="Ankyrin repeat"/>
    <property type="match status" value="1"/>
</dbReference>
<name>A0A6P8QNC7_GEOSA</name>
<dbReference type="InterPro" id="IPR042420">
    <property type="entry name" value="RAI14/UACA"/>
</dbReference>
<protein>
    <submittedName>
        <fullName evidence="7">Ankycorbin isoform X1</fullName>
    </submittedName>
</protein>
<evidence type="ECO:0000256" key="3">
    <source>
        <dbReference type="PROSITE-ProRule" id="PRU00023"/>
    </source>
</evidence>
<dbReference type="AlphaFoldDB" id="A0A6P8QNC7"/>
<evidence type="ECO:0000256" key="4">
    <source>
        <dbReference type="SAM" id="Coils"/>
    </source>
</evidence>
<dbReference type="Gene3D" id="1.25.40.20">
    <property type="entry name" value="Ankyrin repeat-containing domain"/>
    <property type="match status" value="2"/>
</dbReference>
<evidence type="ECO:0000313" key="6">
    <source>
        <dbReference type="Proteomes" id="UP000515159"/>
    </source>
</evidence>
<evidence type="ECO:0000256" key="1">
    <source>
        <dbReference type="ARBA" id="ARBA00022737"/>
    </source>
</evidence>
<feature type="repeat" description="ANK" evidence="3">
    <location>
        <begin position="90"/>
        <end position="122"/>
    </location>
</feature>
<gene>
    <name evidence="7" type="primary">RAI14</name>
</gene>
<feature type="compositionally biased region" description="Low complexity" evidence="5">
    <location>
        <begin position="321"/>
        <end position="339"/>
    </location>
</feature>
<feature type="region of interest" description="Disordered" evidence="5">
    <location>
        <begin position="653"/>
        <end position="673"/>
    </location>
</feature>
<accession>A0A6P8QNC7</accession>
<dbReference type="PRINTS" id="PR01415">
    <property type="entry name" value="ANKYRIN"/>
</dbReference>
<feature type="region of interest" description="Disordered" evidence="5">
    <location>
        <begin position="410"/>
        <end position="430"/>
    </location>
</feature>
<dbReference type="Pfam" id="PF00023">
    <property type="entry name" value="Ank"/>
    <property type="match status" value="2"/>
</dbReference>
<dbReference type="OrthoDB" id="194358at2759"/>
<keyword evidence="2 4" id="KW-0175">Coiled coil</keyword>